<dbReference type="RefSeq" id="WP_279295901.1">
    <property type="nucleotide sequence ID" value="NZ_JAOTIF010000002.1"/>
</dbReference>
<name>A0A9X3BF91_9BACT</name>
<reference evidence="1" key="2">
    <citation type="submission" date="2023-04" db="EMBL/GenBank/DDBJ databases">
        <title>Paracnuella aquatica gen. nov., sp. nov., a member of the family Chitinophagaceae isolated from a hot spring.</title>
        <authorList>
            <person name="Wang C."/>
        </authorList>
    </citation>
    <scope>NUCLEOTIDE SEQUENCE</scope>
    <source>
        <strain evidence="1">LB-8</strain>
    </source>
</reference>
<protein>
    <submittedName>
        <fullName evidence="1">Uncharacterized protein</fullName>
    </submittedName>
</protein>
<keyword evidence="2" id="KW-1185">Reference proteome</keyword>
<dbReference type="AlphaFoldDB" id="A0A9X3BF91"/>
<dbReference type="EMBL" id="JAOTIF010000002">
    <property type="protein sequence ID" value="MCU7548454.1"/>
    <property type="molecule type" value="Genomic_DNA"/>
</dbReference>
<reference evidence="1" key="1">
    <citation type="submission" date="2022-09" db="EMBL/GenBank/DDBJ databases">
        <authorList>
            <person name="Yuan C."/>
            <person name="Ke Z."/>
        </authorList>
    </citation>
    <scope>NUCLEOTIDE SEQUENCE</scope>
    <source>
        <strain evidence="1">LB-8</strain>
    </source>
</reference>
<evidence type="ECO:0000313" key="1">
    <source>
        <dbReference type="EMBL" id="MCU7548454.1"/>
    </source>
</evidence>
<accession>A0A9X3BF91</accession>
<gene>
    <name evidence="1" type="ORF">OCK74_04970</name>
</gene>
<organism evidence="1 2">
    <name type="scientific">Paraflavisolibacter caeni</name>
    <dbReference type="NCBI Taxonomy" id="2982496"/>
    <lineage>
        <taxon>Bacteria</taxon>
        <taxon>Pseudomonadati</taxon>
        <taxon>Bacteroidota</taxon>
        <taxon>Chitinophagia</taxon>
        <taxon>Chitinophagales</taxon>
        <taxon>Chitinophagaceae</taxon>
        <taxon>Paraflavisolibacter</taxon>
    </lineage>
</organism>
<sequence>MKNKTIYTSAQTEKIKPLKIELVYTDSKEIAAVQVFTKGGMFSYNSSGMELVPAGENADWDASWFENYE</sequence>
<comment type="caution">
    <text evidence="1">The sequence shown here is derived from an EMBL/GenBank/DDBJ whole genome shotgun (WGS) entry which is preliminary data.</text>
</comment>
<evidence type="ECO:0000313" key="2">
    <source>
        <dbReference type="Proteomes" id="UP001155483"/>
    </source>
</evidence>
<dbReference type="Proteomes" id="UP001155483">
    <property type="component" value="Unassembled WGS sequence"/>
</dbReference>
<proteinExistence type="predicted"/>